<keyword evidence="2" id="KW-0732">Signal</keyword>
<dbReference type="AlphaFoldDB" id="B3T3K8"/>
<gene>
    <name evidence="6" type="ORF">ALOHA_HF4000ANIW133B20ctg2g19</name>
</gene>
<dbReference type="InterPro" id="IPR050810">
    <property type="entry name" value="Bact_Secretion_Sys_Channel"/>
</dbReference>
<evidence type="ECO:0000256" key="1">
    <source>
        <dbReference type="ARBA" id="ARBA00004370"/>
    </source>
</evidence>
<reference evidence="6" key="1">
    <citation type="journal article" date="2008" name="ISME J.">
        <title>Genomic patterns of recombination, clonal divergence and environment in marine microbial populations.</title>
        <authorList>
            <person name="Konstantinidis K.T."/>
            <person name="Delong E.F."/>
        </authorList>
    </citation>
    <scope>NUCLEOTIDE SEQUENCE</scope>
</reference>
<dbReference type="PANTHER" id="PTHR30332:SF24">
    <property type="entry name" value="SECRETIN GSPD-RELATED"/>
    <property type="match status" value="1"/>
</dbReference>
<evidence type="ECO:0000259" key="5">
    <source>
        <dbReference type="Pfam" id="PF03958"/>
    </source>
</evidence>
<accession>B3T3K8</accession>
<organism evidence="6">
    <name type="scientific">uncultured marine microorganism HF4000_ANIW133B20</name>
    <dbReference type="NCBI Taxonomy" id="455528"/>
    <lineage>
        <taxon>unclassified sequences</taxon>
        <taxon>environmental samples</taxon>
    </lineage>
</organism>
<sequence length="285" mass="32013">MSGSTFATLINWELALARSEIMRTLLITLPLICLPVQASALDFKMITLQHRFPQDILPAVEQLVLPEGSVTAIDHHLVVRATADKMSEVEALVERLDTAQRNVRIAVRHEDHAMQDNSAIGIDGRLRHGAPEMRGWFEEGVRFGIDDSQATSRRSGEQFLTVMDGERAFIQVGQSVPFTQQWVLLTSQYANIQQTIEFHDVTTGFAVRPRYIGDQVEVEITPRISRINARGFIDFEQLSTTVRAPRGEWLDIGGIMQNHDEVSRAILLQSQSATGKNTRLQIKVD</sequence>
<dbReference type="Pfam" id="PF00263">
    <property type="entry name" value="Secretin"/>
    <property type="match status" value="1"/>
</dbReference>
<dbReference type="InterPro" id="IPR005644">
    <property type="entry name" value="NolW-like"/>
</dbReference>
<evidence type="ECO:0000256" key="2">
    <source>
        <dbReference type="ARBA" id="ARBA00022729"/>
    </source>
</evidence>
<feature type="domain" description="Type II/III secretion system secretin-like" evidence="4">
    <location>
        <begin position="159"/>
        <end position="262"/>
    </location>
</feature>
<dbReference type="GO" id="GO:0009306">
    <property type="term" value="P:protein secretion"/>
    <property type="evidence" value="ECO:0007669"/>
    <property type="project" value="InterPro"/>
</dbReference>
<dbReference type="GO" id="GO:0016020">
    <property type="term" value="C:membrane"/>
    <property type="evidence" value="ECO:0007669"/>
    <property type="project" value="UniProtKB-SubCell"/>
</dbReference>
<evidence type="ECO:0000256" key="3">
    <source>
        <dbReference type="ARBA" id="ARBA00023136"/>
    </source>
</evidence>
<dbReference type="PANTHER" id="PTHR30332">
    <property type="entry name" value="PROBABLE GENERAL SECRETION PATHWAY PROTEIN D"/>
    <property type="match status" value="1"/>
</dbReference>
<dbReference type="EMBL" id="EU016594">
    <property type="protein sequence ID" value="ABZ07167.1"/>
    <property type="molecule type" value="Genomic_DNA"/>
</dbReference>
<dbReference type="InterPro" id="IPR004846">
    <property type="entry name" value="T2SS/T3SS_dom"/>
</dbReference>
<protein>
    <submittedName>
        <fullName evidence="6">Putative bacterial type II/III secretion system short domain protein</fullName>
    </submittedName>
</protein>
<evidence type="ECO:0000259" key="4">
    <source>
        <dbReference type="Pfam" id="PF00263"/>
    </source>
</evidence>
<evidence type="ECO:0000313" key="6">
    <source>
        <dbReference type="EMBL" id="ABZ07167.1"/>
    </source>
</evidence>
<proteinExistence type="predicted"/>
<dbReference type="Pfam" id="PF03958">
    <property type="entry name" value="Secretin_N"/>
    <property type="match status" value="1"/>
</dbReference>
<comment type="subcellular location">
    <subcellularLocation>
        <location evidence="1">Membrane</location>
    </subcellularLocation>
</comment>
<feature type="domain" description="NolW-like" evidence="5">
    <location>
        <begin position="44"/>
        <end position="101"/>
    </location>
</feature>
<name>B3T3K8_9ZZZZ</name>
<keyword evidence="3" id="KW-0472">Membrane</keyword>